<organism evidence="3 4">
    <name type="scientific">Pseudocohnilembus persalinus</name>
    <name type="common">Ciliate</name>
    <dbReference type="NCBI Taxonomy" id="266149"/>
    <lineage>
        <taxon>Eukaryota</taxon>
        <taxon>Sar</taxon>
        <taxon>Alveolata</taxon>
        <taxon>Ciliophora</taxon>
        <taxon>Intramacronucleata</taxon>
        <taxon>Oligohymenophorea</taxon>
        <taxon>Scuticociliatia</taxon>
        <taxon>Philasterida</taxon>
        <taxon>Pseudocohnilembidae</taxon>
        <taxon>Pseudocohnilembus</taxon>
    </lineage>
</organism>
<dbReference type="InParanoid" id="A0A0V0QWH6"/>
<evidence type="ECO:0000313" key="3">
    <source>
        <dbReference type="EMBL" id="KRX06429.1"/>
    </source>
</evidence>
<dbReference type="OrthoDB" id="542352at2759"/>
<feature type="transmembrane region" description="Helical" evidence="2">
    <location>
        <begin position="960"/>
        <end position="981"/>
    </location>
</feature>
<dbReference type="PANTHER" id="PTHR31600">
    <property type="entry name" value="TINY MACROCYSTS PROTEIN B-RELATED"/>
    <property type="match status" value="1"/>
</dbReference>
<comment type="caution">
    <text evidence="3">The sequence shown here is derived from an EMBL/GenBank/DDBJ whole genome shotgun (WGS) entry which is preliminary data.</text>
</comment>
<dbReference type="Gene3D" id="3.30.450.20">
    <property type="entry name" value="PAS domain"/>
    <property type="match status" value="1"/>
</dbReference>
<reference evidence="3 4" key="1">
    <citation type="journal article" date="2015" name="Sci. Rep.">
        <title>Genome of the facultative scuticociliatosis pathogen Pseudocohnilembus persalinus provides insight into its virulence through horizontal gene transfer.</title>
        <authorList>
            <person name="Xiong J."/>
            <person name="Wang G."/>
            <person name="Cheng J."/>
            <person name="Tian M."/>
            <person name="Pan X."/>
            <person name="Warren A."/>
            <person name="Jiang C."/>
            <person name="Yuan D."/>
            <person name="Miao W."/>
        </authorList>
    </citation>
    <scope>NUCLEOTIDE SEQUENCE [LARGE SCALE GENOMIC DNA]</scope>
    <source>
        <strain evidence="3">36N120E</strain>
    </source>
</reference>
<dbReference type="PANTHER" id="PTHR31600:SF2">
    <property type="entry name" value="GAMETE ENRICHED GENE 10 PROTEIN-RELATED"/>
    <property type="match status" value="1"/>
</dbReference>
<evidence type="ECO:0000256" key="2">
    <source>
        <dbReference type="SAM" id="Phobius"/>
    </source>
</evidence>
<dbReference type="EMBL" id="LDAU01000096">
    <property type="protein sequence ID" value="KRX06429.1"/>
    <property type="molecule type" value="Genomic_DNA"/>
</dbReference>
<keyword evidence="2" id="KW-0812">Transmembrane</keyword>
<keyword evidence="2" id="KW-1133">Transmembrane helix</keyword>
<dbReference type="InterPro" id="IPR035965">
    <property type="entry name" value="PAS-like_dom_sf"/>
</dbReference>
<dbReference type="AlphaFoldDB" id="A0A0V0QWH6"/>
<proteinExistence type="predicted"/>
<sequence length="991" mass="116800">MNNIDTQNSETFQLLDKKQVPHLQQISNEKKKQEDNKKLDFKTKISLIQQEYPELCKIRYLGQKVFKQRKIIEKKWENISLMSENKLRLLSIYSIYVKDVLNDDEKAKNIIYHIQELKQIQDNNGSISIILNLEDIVEQQDATIVISAEQQTFSQIIGINQSACSLFGYQNFQLLNKDIKVLMPNAIKQVYDKILQNISQKYNNNNHTHIQERQVYALHQNQYIIPLYIQVLPMQTLKQEQQYIAKIRQAKKFRQGCYILTDLQGNIQNLSSHFQYLQVKSILDEPLGYTFKFEKSLKNEFVSLSNQFSAASTIVQSQQVSQKQNKDQIYTFEFDYRNKSIKGSYNQIFKNQMPHNKPIQSLVMIEEEISFNSSQQFNQNGNHQIKENNDDNFEKYQDNIQDPLHSNMNEFQQPNQIDSQNFKSLQESQQKKQKIIDQIDKISYSNQINQGPTQMEMDDSNPNIKYYDNGQQRYDYQIRTVRLNDGIFQDISNDKQMYESEMENQNQNFTTKSNNQQNDSLDNSSNYKLQSINQLKRALDSIIQSSKLPLNLEYIFKAGLFLFVYILILVVLEFIISENQYKESVDYMGLIIMSSARVGHSQRILGCIQDLQIIQRGLYDSILVTETAKGYIINGLLKKGQAENVIRGIKNPSLLLQLFQYKKQNRQDFQIRVIYKFLPNFYLKVSYDGSPEESIEYDTIDNCIQQFLKYTQNLLTLNYSEISFDNSSVYFLVKNMFSDFQTNLYGIINEYVHMQNEKLTYNDEYYKLIFGISQFNWIDNIQRQMLFYPFQYEYYDKNGYDIIDDKLKTILQLDQQLHIQYADIQNQLHDFSLAFQEIMYGDSCVKIVEYGGFLGDYDTCAISGQGFAGVNPQEGMRLVSSHYMQNVKKVNYELNLMLQSKDEWSDLQMTIYGLTTVTSIPEISNRILLKKSFYQSFKYLIEVLEKDSNKMISFIQKERVIFFTIWLILIILMVFLLWIPYFQVLKSSQSE</sequence>
<feature type="transmembrane region" description="Helical" evidence="2">
    <location>
        <begin position="554"/>
        <end position="576"/>
    </location>
</feature>
<evidence type="ECO:0000256" key="1">
    <source>
        <dbReference type="SAM" id="MobiDB-lite"/>
    </source>
</evidence>
<feature type="region of interest" description="Disordered" evidence="1">
    <location>
        <begin position="501"/>
        <end position="523"/>
    </location>
</feature>
<dbReference type="InterPro" id="IPR052994">
    <property type="entry name" value="Tiny_macrocysts_regulators"/>
</dbReference>
<feature type="compositionally biased region" description="Polar residues" evidence="1">
    <location>
        <begin position="503"/>
        <end position="512"/>
    </location>
</feature>
<keyword evidence="4" id="KW-1185">Reference proteome</keyword>
<protein>
    <submittedName>
        <fullName evidence="3">PAS domain</fullName>
    </submittedName>
</protein>
<feature type="compositionally biased region" description="Low complexity" evidence="1">
    <location>
        <begin position="513"/>
        <end position="523"/>
    </location>
</feature>
<evidence type="ECO:0000313" key="4">
    <source>
        <dbReference type="Proteomes" id="UP000054937"/>
    </source>
</evidence>
<dbReference type="Proteomes" id="UP000054937">
    <property type="component" value="Unassembled WGS sequence"/>
</dbReference>
<name>A0A0V0QWH6_PSEPJ</name>
<gene>
    <name evidence="3" type="ORF">PPERSA_05042</name>
</gene>
<dbReference type="SUPFAM" id="SSF55785">
    <property type="entry name" value="PYP-like sensor domain (PAS domain)"/>
    <property type="match status" value="1"/>
</dbReference>
<accession>A0A0V0QWH6</accession>
<keyword evidence="2" id="KW-0472">Membrane</keyword>